<feature type="region of interest" description="Disordered" evidence="7">
    <location>
        <begin position="16"/>
        <end position="52"/>
    </location>
</feature>
<dbReference type="Pfam" id="PF07738">
    <property type="entry name" value="Sad1_UNC"/>
    <property type="match status" value="1"/>
</dbReference>
<evidence type="ECO:0000256" key="8">
    <source>
        <dbReference type="SAM" id="Phobius"/>
    </source>
</evidence>
<evidence type="ECO:0000313" key="12">
    <source>
        <dbReference type="RefSeq" id="XP_012815662.3"/>
    </source>
</evidence>
<dbReference type="GO" id="GO:0005637">
    <property type="term" value="C:nuclear inner membrane"/>
    <property type="evidence" value="ECO:0007669"/>
    <property type="project" value="UniProtKB-SubCell"/>
</dbReference>
<evidence type="ECO:0000256" key="1">
    <source>
        <dbReference type="ARBA" id="ARBA00022692"/>
    </source>
</evidence>
<sequence length="360" mass="41930">MTLKEVYPGIMLRRSERNRINLKSPSSESKERSKATMSPKPTSGKEKLETAQPPITLQGTRRIKHSNPYVTKDIRKGESMEIEVASTSRNNNFDCLYEFVFLFAVFAFVLLLIYIRSQLISCILLEQKMRQQNTDMTLKEIRRMKDRFQEILNDVSEQKRTQMTKMMVQEIKNELKKWEEDNVQVKDYALYSLGATIIKDKTSQSLKSDNLHWSFLGILSWPYTSCPEEILKPDVYPGKCWTFPGSQGQVLIKLSAKIIPVAVTLQHISKTISPSKNYSSAPRDFSVFGYEHEFQETGKILGQFTYNPWEALIQSFKLMNDDTSRFQFIQLRILSNWGNEKYTSVYRFQVHQELPVQLRS</sequence>
<evidence type="ECO:0000256" key="7">
    <source>
        <dbReference type="SAM" id="MobiDB-lite"/>
    </source>
</evidence>
<proteinExistence type="predicted"/>
<name>A0A803JK75_XENTR</name>
<evidence type="ECO:0000256" key="6">
    <source>
        <dbReference type="SAM" id="Coils"/>
    </source>
</evidence>
<evidence type="ECO:0000313" key="13">
    <source>
        <dbReference type="Xenbase" id="XB-GENE-5868339"/>
    </source>
</evidence>
<organism evidence="10">
    <name type="scientific">Xenopus tropicalis</name>
    <name type="common">Western clawed frog</name>
    <name type="synonym">Silurana tropicalis</name>
    <dbReference type="NCBI Taxonomy" id="8364"/>
    <lineage>
        <taxon>Eukaryota</taxon>
        <taxon>Metazoa</taxon>
        <taxon>Chordata</taxon>
        <taxon>Craniata</taxon>
        <taxon>Vertebrata</taxon>
        <taxon>Euteleostomi</taxon>
        <taxon>Amphibia</taxon>
        <taxon>Batrachia</taxon>
        <taxon>Anura</taxon>
        <taxon>Pipoidea</taxon>
        <taxon>Pipidae</taxon>
        <taxon>Xenopodinae</taxon>
        <taxon>Xenopus</taxon>
        <taxon>Silurana</taxon>
    </lineage>
</organism>
<dbReference type="InterPro" id="IPR012919">
    <property type="entry name" value="SUN_dom"/>
</dbReference>
<evidence type="ECO:0000313" key="10">
    <source>
        <dbReference type="Ensembl" id="ENSXETP00000108308"/>
    </source>
</evidence>
<reference evidence="10" key="2">
    <citation type="submission" date="2021-03" db="UniProtKB">
        <authorList>
            <consortium name="Ensembl"/>
        </authorList>
    </citation>
    <scope>IDENTIFICATION</scope>
</reference>
<evidence type="ECO:0000256" key="2">
    <source>
        <dbReference type="ARBA" id="ARBA00022989"/>
    </source>
</evidence>
<gene>
    <name evidence="13" type="primary">sun3l</name>
    <name evidence="12" type="synonym">LOC100127596</name>
    <name evidence="10" type="synonym">XB5868338</name>
</gene>
<dbReference type="GeneTree" id="ENSGT00940000155830"/>
<reference evidence="12" key="3">
    <citation type="submission" date="2025-04" db="UniProtKB">
        <authorList>
            <consortium name="RefSeq"/>
        </authorList>
    </citation>
    <scope>IDENTIFICATION</scope>
    <source>
        <strain evidence="12">Nigerian</strain>
        <tissue evidence="12">Liver and blood</tissue>
    </source>
</reference>
<dbReference type="RefSeq" id="XP_012815662.3">
    <property type="nucleotide sequence ID" value="XM_012960208.3"/>
</dbReference>
<evidence type="ECO:0000256" key="3">
    <source>
        <dbReference type="ARBA" id="ARBA00023054"/>
    </source>
</evidence>
<keyword evidence="2 8" id="KW-1133">Transmembrane helix</keyword>
<dbReference type="GO" id="GO:0043495">
    <property type="term" value="F:protein-membrane adaptor activity"/>
    <property type="evidence" value="ECO:0000318"/>
    <property type="project" value="GO_Central"/>
</dbReference>
<dbReference type="KEGG" id="xtr:100127596"/>
<feature type="domain" description="SUN" evidence="9">
    <location>
        <begin position="194"/>
        <end position="355"/>
    </location>
</feature>
<keyword evidence="1 8" id="KW-0812">Transmembrane</keyword>
<accession>A0A803JK75</accession>
<dbReference type="OrthoDB" id="342281at2759"/>
<comment type="subcellular location">
    <subcellularLocation>
        <location evidence="5">Nucleus inner membrane</location>
        <topology evidence="5">Single-pass type II membrane protein</topology>
    </subcellularLocation>
</comment>
<dbReference type="Xenbase" id="XB-GENE-5868339">
    <property type="gene designation" value="sun3l"/>
</dbReference>
<protein>
    <submittedName>
        <fullName evidence="10">Provisional ortholog of Sad1 and UNC84 domain containing 3</fullName>
    </submittedName>
    <submittedName>
        <fullName evidence="12">SUN domain-containing protein 3</fullName>
    </submittedName>
</protein>
<dbReference type="AlphaFoldDB" id="A0A803JK75"/>
<keyword evidence="3 6" id="KW-0175">Coiled coil</keyword>
<evidence type="ECO:0000256" key="5">
    <source>
        <dbReference type="ARBA" id="ARBA00037816"/>
    </source>
</evidence>
<dbReference type="Proteomes" id="UP000008143">
    <property type="component" value="Chromosome 3"/>
</dbReference>
<dbReference type="Ensembl" id="ENSXETT00000110594">
    <property type="protein sequence ID" value="ENSXETP00000108308"/>
    <property type="gene ID" value="ENSXETG00000047337"/>
</dbReference>
<dbReference type="FunFam" id="2.60.120.260:FF:000009">
    <property type="entry name" value="SUN domain-containing protein 1 isoform X1"/>
    <property type="match status" value="1"/>
</dbReference>
<evidence type="ECO:0000259" key="9">
    <source>
        <dbReference type="PROSITE" id="PS51469"/>
    </source>
</evidence>
<dbReference type="PROSITE" id="PS51469">
    <property type="entry name" value="SUN"/>
    <property type="match status" value="1"/>
</dbReference>
<evidence type="ECO:0000256" key="4">
    <source>
        <dbReference type="ARBA" id="ARBA00023136"/>
    </source>
</evidence>
<dbReference type="PANTHER" id="PTHR12911">
    <property type="entry name" value="SAD1/UNC-84-LIKE PROTEIN-RELATED"/>
    <property type="match status" value="1"/>
</dbReference>
<feature type="transmembrane region" description="Helical" evidence="8">
    <location>
        <begin position="95"/>
        <end position="115"/>
    </location>
</feature>
<keyword evidence="4 8" id="KW-0472">Membrane</keyword>
<dbReference type="PANTHER" id="PTHR12911:SF23">
    <property type="entry name" value="SUN DOMAIN-CONTAINING PROTEIN 1"/>
    <property type="match status" value="1"/>
</dbReference>
<dbReference type="Gene3D" id="2.60.120.260">
    <property type="entry name" value="Galactose-binding domain-like"/>
    <property type="match status" value="1"/>
</dbReference>
<evidence type="ECO:0000313" key="11">
    <source>
        <dbReference type="Proteomes" id="UP000008143"/>
    </source>
</evidence>
<feature type="coiled-coil region" evidence="6">
    <location>
        <begin position="138"/>
        <end position="188"/>
    </location>
</feature>
<dbReference type="GO" id="GO:0005635">
    <property type="term" value="C:nuclear envelope"/>
    <property type="evidence" value="ECO:0000318"/>
    <property type="project" value="GO_Central"/>
</dbReference>
<dbReference type="InterPro" id="IPR045119">
    <property type="entry name" value="SUN1-5"/>
</dbReference>
<reference evidence="10" key="1">
    <citation type="journal article" date="2010" name="Science">
        <title>The genome of the Western clawed frog Xenopus tropicalis.</title>
        <authorList>
            <person name="Hellsten U."/>
            <person name="Harland R.M."/>
            <person name="Gilchrist M.J."/>
            <person name="Hendrix D."/>
            <person name="Jurka J."/>
            <person name="Kapitonov V."/>
            <person name="Ovcharenko I."/>
            <person name="Putnam N.H."/>
            <person name="Shu S."/>
            <person name="Taher L."/>
            <person name="Blitz I.L."/>
            <person name="Blumberg B."/>
            <person name="Dichmann D.S."/>
            <person name="Dubchak I."/>
            <person name="Amaya E."/>
            <person name="Detter J.C."/>
            <person name="Fletcher R."/>
            <person name="Gerhard D.S."/>
            <person name="Goodstein D."/>
            <person name="Graves T."/>
            <person name="Grigoriev I.V."/>
            <person name="Grimwood J."/>
            <person name="Kawashima T."/>
            <person name="Lindquist E."/>
            <person name="Lucas S.M."/>
            <person name="Mead P.E."/>
            <person name="Mitros T."/>
            <person name="Ogino H."/>
            <person name="Ohta Y."/>
            <person name="Poliakov A.V."/>
            <person name="Pollet N."/>
            <person name="Robert J."/>
            <person name="Salamov A."/>
            <person name="Sater A.K."/>
            <person name="Schmutz J."/>
            <person name="Terry A."/>
            <person name="Vize P.D."/>
            <person name="Warren W.C."/>
            <person name="Wells D."/>
            <person name="Wills A."/>
            <person name="Wilson R.K."/>
            <person name="Zimmerman L.B."/>
            <person name="Zorn A.M."/>
            <person name="Grainger R."/>
            <person name="Grammer T."/>
            <person name="Khokha M.K."/>
            <person name="Richardson P.M."/>
            <person name="Rokhsar D.S."/>
        </authorList>
    </citation>
    <scope>NUCLEOTIDE SEQUENCE [LARGE SCALE GENOMIC DNA]</scope>
    <source>
        <strain evidence="10">Nigerian</strain>
    </source>
</reference>
<keyword evidence="11" id="KW-1185">Reference proteome</keyword>
<dbReference type="GO" id="GO:0034993">
    <property type="term" value="C:meiotic nuclear membrane microtubule tethering complex"/>
    <property type="evidence" value="ECO:0000318"/>
    <property type="project" value="GO_Central"/>
</dbReference>
<dbReference type="AGR" id="Xenbase:XB-GENE-5868339"/>